<name>A0A1Y2L732_9PROT</name>
<dbReference type="EMBL" id="JFKB01000018">
    <property type="protein sequence ID" value="OSQ44619.1"/>
    <property type="molecule type" value="Genomic_DNA"/>
</dbReference>
<proteinExistence type="predicted"/>
<dbReference type="OrthoDB" id="8020285at2"/>
<sequence>MPIRIEFFRLHNGSTARARLNRIYCVSPNLKDAITQAESLLKDTGMPQEPDAFALFDDQGNELYQARFTSTNPI</sequence>
<accession>A0A1Y2L732</accession>
<dbReference type="RefSeq" id="WP_085620697.1">
    <property type="nucleotide sequence ID" value="NZ_JFKB01000018.1"/>
</dbReference>
<keyword evidence="2" id="KW-1185">Reference proteome</keyword>
<reference evidence="1 2" key="1">
    <citation type="submission" date="2014-03" db="EMBL/GenBank/DDBJ databases">
        <title>The draft genome sequence of Thalassospira alkalitolerans JCM 18968.</title>
        <authorList>
            <person name="Lai Q."/>
            <person name="Shao Z."/>
        </authorList>
    </citation>
    <scope>NUCLEOTIDE SEQUENCE [LARGE SCALE GENOMIC DNA]</scope>
    <source>
        <strain evidence="1 2">JCM 18968</strain>
    </source>
</reference>
<evidence type="ECO:0000313" key="1">
    <source>
        <dbReference type="EMBL" id="OSQ44619.1"/>
    </source>
</evidence>
<evidence type="ECO:0000313" key="2">
    <source>
        <dbReference type="Proteomes" id="UP000193396"/>
    </source>
</evidence>
<organism evidence="1 2">
    <name type="scientific">Thalassospira alkalitolerans</name>
    <dbReference type="NCBI Taxonomy" id="1293890"/>
    <lineage>
        <taxon>Bacteria</taxon>
        <taxon>Pseudomonadati</taxon>
        <taxon>Pseudomonadota</taxon>
        <taxon>Alphaproteobacteria</taxon>
        <taxon>Rhodospirillales</taxon>
        <taxon>Thalassospiraceae</taxon>
        <taxon>Thalassospira</taxon>
    </lineage>
</organism>
<gene>
    <name evidence="1" type="ORF">TALK_18770</name>
</gene>
<dbReference type="Proteomes" id="UP000193396">
    <property type="component" value="Unassembled WGS sequence"/>
</dbReference>
<dbReference type="AlphaFoldDB" id="A0A1Y2L732"/>
<protein>
    <submittedName>
        <fullName evidence="1">Uncharacterized protein</fullName>
    </submittedName>
</protein>
<comment type="caution">
    <text evidence="1">The sequence shown here is derived from an EMBL/GenBank/DDBJ whole genome shotgun (WGS) entry which is preliminary data.</text>
</comment>